<protein>
    <recommendedName>
        <fullName evidence="1">Mitochondrial fission 1 protein</fullName>
    </recommendedName>
</protein>
<dbReference type="VEuPathDB" id="MicrosporidiaDB:DI09_11p310"/>
<evidence type="ECO:0000313" key="2">
    <source>
        <dbReference type="EMBL" id="KGG52986.1"/>
    </source>
</evidence>
<accession>A0A098VZ30</accession>
<dbReference type="RefSeq" id="XP_013239413.1">
    <property type="nucleotide sequence ID" value="XM_013383959.1"/>
</dbReference>
<keyword evidence="3" id="KW-1185">Reference proteome</keyword>
<dbReference type="InterPro" id="IPR033745">
    <property type="entry name" value="Fis1_cytosol"/>
</dbReference>
<dbReference type="InterPro" id="IPR016543">
    <property type="entry name" value="Fis1"/>
</dbReference>
<dbReference type="InterPro" id="IPR011990">
    <property type="entry name" value="TPR-like_helical_dom_sf"/>
</dbReference>
<dbReference type="Pfam" id="PF14853">
    <property type="entry name" value="Fis1_TPR_C"/>
    <property type="match status" value="1"/>
</dbReference>
<dbReference type="GO" id="GO:0005741">
    <property type="term" value="C:mitochondrial outer membrane"/>
    <property type="evidence" value="ECO:0007669"/>
    <property type="project" value="TreeGrafter"/>
</dbReference>
<evidence type="ECO:0000313" key="3">
    <source>
        <dbReference type="Proteomes" id="UP000029725"/>
    </source>
</evidence>
<dbReference type="CDD" id="cd12212">
    <property type="entry name" value="Fis1"/>
    <property type="match status" value="1"/>
</dbReference>
<dbReference type="PANTHER" id="PTHR13247:SF0">
    <property type="entry name" value="MITOCHONDRIAL FISSION 1 PROTEIN"/>
    <property type="match status" value="1"/>
</dbReference>
<dbReference type="GO" id="GO:0000422">
    <property type="term" value="P:autophagy of mitochondrion"/>
    <property type="evidence" value="ECO:0007669"/>
    <property type="project" value="TreeGrafter"/>
</dbReference>
<dbReference type="SUPFAM" id="SSF48452">
    <property type="entry name" value="TPR-like"/>
    <property type="match status" value="1"/>
</dbReference>
<dbReference type="Proteomes" id="UP000029725">
    <property type="component" value="Unassembled WGS sequence"/>
</dbReference>
<dbReference type="OrthoDB" id="421154at2759"/>
<reference evidence="2 3" key="1">
    <citation type="submission" date="2014-04" db="EMBL/GenBank/DDBJ databases">
        <title>A new species of microsporidia sheds light on the evolution of extreme parasitism.</title>
        <authorList>
            <person name="Haag K.L."/>
            <person name="James T.Y."/>
            <person name="Larsson R."/>
            <person name="Schaer T.M."/>
            <person name="Refardt D."/>
            <person name="Pombert J.-F."/>
            <person name="Ebert D."/>
        </authorList>
    </citation>
    <scope>NUCLEOTIDE SEQUENCE [LARGE SCALE GENOMIC DNA]</scope>
    <source>
        <strain evidence="2 3">UGP3</strain>
        <tissue evidence="2">Spores</tissue>
    </source>
</reference>
<evidence type="ECO:0000256" key="1">
    <source>
        <dbReference type="ARBA" id="ARBA00014314"/>
    </source>
</evidence>
<proteinExistence type="predicted"/>
<gene>
    <name evidence="2" type="ORF">DI09_11p310</name>
</gene>
<name>A0A098VZ30_9MICR</name>
<dbReference type="PANTHER" id="PTHR13247">
    <property type="entry name" value="TETRATRICOPEPTIDE REPEAT PROTEIN 11 TPR REPEAT PROTEIN 11"/>
    <property type="match status" value="1"/>
</dbReference>
<organism evidence="2 3">
    <name type="scientific">Mitosporidium daphniae</name>
    <dbReference type="NCBI Taxonomy" id="1485682"/>
    <lineage>
        <taxon>Eukaryota</taxon>
        <taxon>Fungi</taxon>
        <taxon>Fungi incertae sedis</taxon>
        <taxon>Microsporidia</taxon>
        <taxon>Mitosporidium</taxon>
    </lineage>
</organism>
<dbReference type="GeneID" id="25258141"/>
<dbReference type="GO" id="GO:0016559">
    <property type="term" value="P:peroxisome fission"/>
    <property type="evidence" value="ECO:0007669"/>
    <property type="project" value="TreeGrafter"/>
</dbReference>
<comment type="caution">
    <text evidence="2">The sequence shown here is derived from an EMBL/GenBank/DDBJ whole genome shotgun (WGS) entry which is preliminary data.</text>
</comment>
<dbReference type="InterPro" id="IPR028061">
    <property type="entry name" value="Fis1_TPR_C"/>
</dbReference>
<dbReference type="HOGENOM" id="CLU_1816262_0_0_1"/>
<dbReference type="EMBL" id="JMKJ01000022">
    <property type="protein sequence ID" value="KGG52986.1"/>
    <property type="molecule type" value="Genomic_DNA"/>
</dbReference>
<dbReference type="GO" id="GO:0005778">
    <property type="term" value="C:peroxisomal membrane"/>
    <property type="evidence" value="ECO:0007669"/>
    <property type="project" value="TreeGrafter"/>
</dbReference>
<sequence length="142" mass="16088">MPSFSSIGSILESCDSDGDSNSSYISFAPEINALEISIEELRALELVYEKETRDGKNGPTDDVTFSYAWGLTRKLLERSPDRKRDCLYYLAIAYYRQDDLVAARKCVNDLLAFEPTNEQALAVQRLIKKKISRGSWMSLSFV</sequence>
<dbReference type="Gene3D" id="1.25.40.10">
    <property type="entry name" value="Tetratricopeptide repeat domain"/>
    <property type="match status" value="1"/>
</dbReference>
<dbReference type="AlphaFoldDB" id="A0A098VZ30"/>
<dbReference type="GO" id="GO:0000266">
    <property type="term" value="P:mitochondrial fission"/>
    <property type="evidence" value="ECO:0007669"/>
    <property type="project" value="InterPro"/>
</dbReference>